<evidence type="ECO:0000259" key="1">
    <source>
        <dbReference type="PROSITE" id="PS50943"/>
    </source>
</evidence>
<dbReference type="CDD" id="cd00093">
    <property type="entry name" value="HTH_XRE"/>
    <property type="match status" value="1"/>
</dbReference>
<sequence length="552" mass="58748">MAQAEGNRASAPVGGQLCPLGPRERVAWLLRINRQLGGDRELSTVSAFARAFRGGSHPGTAGVSTVSRWETGRLNVSGDAIRRYEELLGLPPHLLTAAARTTLRYLAPSALERPPLAATATTSAQPRTEELLEQALSGDDMTGADWAALAGDLAAIPDAVLMPAGIWRQLTQRLVEEMVIAGGVAWMMRFEALNQLLNHPRGGPDAIARCAGIAADRANHASTEVICALDNTAHPDSGVQVLAQLTAPTSDRAFQGALMACARKVAYGHFTRPQLDTVSALCTELLGDGEAADGVVAGVAPLAAQILRSLPDRTPARLRRGLLDADGPLGHVWQRGRLAGEPGTGLVVRRIVARAVADATRDHPSPPGADTLGDLHGLVDEMLFSPVFDIRLYTAMLLYATPLRRPLAEAVATELARPATARDAVLAPSLLGALRVLGDHRSRPLVQRLTTALGLPEATVLAAAHCLGDLAPGEADDHYWTDALSRHSSQWALRRAGGSAMILQCLVYGMGMSSRYDLLTTVRDDPALPAPARAAARWWTNVPERARRSARR</sequence>
<dbReference type="AlphaFoldDB" id="A0AAU2A175"/>
<reference evidence="2" key="1">
    <citation type="submission" date="2022-10" db="EMBL/GenBank/DDBJ databases">
        <title>The complete genomes of actinobacterial strains from the NBC collection.</title>
        <authorList>
            <person name="Joergensen T.S."/>
            <person name="Alvarez Arevalo M."/>
            <person name="Sterndorff E.B."/>
            <person name="Faurdal D."/>
            <person name="Vuksanovic O."/>
            <person name="Mourched A.-S."/>
            <person name="Charusanti P."/>
            <person name="Shaw S."/>
            <person name="Blin K."/>
            <person name="Weber T."/>
        </authorList>
    </citation>
    <scope>NUCLEOTIDE SEQUENCE</scope>
    <source>
        <strain evidence="2">NBC_00093</strain>
    </source>
</reference>
<evidence type="ECO:0000313" key="2">
    <source>
        <dbReference type="EMBL" id="WTT17620.1"/>
    </source>
</evidence>
<accession>A0AAU2A175</accession>
<proteinExistence type="predicted"/>
<protein>
    <submittedName>
        <fullName evidence="2">Helix-turn-helix domain-containing protein</fullName>
    </submittedName>
</protein>
<feature type="domain" description="HTH cro/C1-type" evidence="1">
    <location>
        <begin position="63"/>
        <end position="95"/>
    </location>
</feature>
<dbReference type="PROSITE" id="PS50943">
    <property type="entry name" value="HTH_CROC1"/>
    <property type="match status" value="1"/>
</dbReference>
<gene>
    <name evidence="2" type="ORF">OHA22_19790</name>
</gene>
<organism evidence="2">
    <name type="scientific">Streptomyces sp. NBC_00093</name>
    <dbReference type="NCBI Taxonomy" id="2975649"/>
    <lineage>
        <taxon>Bacteria</taxon>
        <taxon>Bacillati</taxon>
        <taxon>Actinomycetota</taxon>
        <taxon>Actinomycetes</taxon>
        <taxon>Kitasatosporales</taxon>
        <taxon>Streptomycetaceae</taxon>
        <taxon>Streptomyces</taxon>
    </lineage>
</organism>
<dbReference type="EMBL" id="CP108222">
    <property type="protein sequence ID" value="WTT17620.1"/>
    <property type="molecule type" value="Genomic_DNA"/>
</dbReference>
<name>A0AAU2A175_9ACTN</name>
<dbReference type="InterPro" id="IPR001387">
    <property type="entry name" value="Cro/C1-type_HTH"/>
</dbReference>